<dbReference type="EMBL" id="QYBB01000023">
    <property type="protein sequence ID" value="RYC30596.1"/>
    <property type="molecule type" value="Genomic_DNA"/>
</dbReference>
<dbReference type="InterPro" id="IPR022584">
    <property type="entry name" value="DUF2937"/>
</dbReference>
<keyword evidence="2" id="KW-0472">Membrane</keyword>
<dbReference type="Pfam" id="PF11157">
    <property type="entry name" value="DUF2937"/>
    <property type="match status" value="1"/>
</dbReference>
<proteinExistence type="predicted"/>
<name>A0A4Q2U6S3_9HYPH</name>
<protein>
    <submittedName>
        <fullName evidence="3">DUF2937 family protein</fullName>
    </submittedName>
</protein>
<reference evidence="3 4" key="2">
    <citation type="submission" date="2019-02" db="EMBL/GenBank/DDBJ databases">
        <title>'Lichenibacterium ramalinii' gen. nov. sp. nov., 'Lichenibacterium minor' gen. nov. sp. nov.</title>
        <authorList>
            <person name="Pankratov T."/>
        </authorList>
    </citation>
    <scope>NUCLEOTIDE SEQUENCE [LARGE SCALE GENOMIC DNA]</scope>
    <source>
        <strain evidence="3 4">RmlP026</strain>
    </source>
</reference>
<dbReference type="AlphaFoldDB" id="A0A4Q2U6S3"/>
<accession>A0A4Q2U6S3</accession>
<comment type="caution">
    <text evidence="3">The sequence shown here is derived from an EMBL/GenBank/DDBJ whole genome shotgun (WGS) entry which is preliminary data.</text>
</comment>
<reference evidence="3 4" key="1">
    <citation type="submission" date="2018-12" db="EMBL/GenBank/DDBJ databases">
        <authorList>
            <person name="Grouzdev D.S."/>
            <person name="Krutkina M.S."/>
        </authorList>
    </citation>
    <scope>NUCLEOTIDE SEQUENCE [LARGE SCALE GENOMIC DNA]</scope>
    <source>
        <strain evidence="3 4">RmlP026</strain>
    </source>
</reference>
<sequence length="252" mass="26613">MSLMTSPLALRRARRPRARASSSLAVRPRAATRRDGIGHAISEPLPTVLVQPPPGAFSARRACAGRARAAWECGGPKIDVEGSMLARRFAAAIGLLAAVLFSQAPEFVQQYRQRLGGAVDELKRTIAAFDAEAREHSLSLDAGIGRLRANADPLVRERGDDLAADVERERRLDAQERAFEGAGPLGLCWAFAAGFDPAVASGAYAIFQPAVPVTAAGFASAAAGFVAGYGGTRLVAAPFGRRRRRQRNAAAA</sequence>
<feature type="compositionally biased region" description="Low complexity" evidence="1">
    <location>
        <begin position="19"/>
        <end position="29"/>
    </location>
</feature>
<keyword evidence="4" id="KW-1185">Reference proteome</keyword>
<dbReference type="Proteomes" id="UP000290759">
    <property type="component" value="Unassembled WGS sequence"/>
</dbReference>
<keyword evidence="2" id="KW-0812">Transmembrane</keyword>
<evidence type="ECO:0000256" key="2">
    <source>
        <dbReference type="SAM" id="Phobius"/>
    </source>
</evidence>
<feature type="transmembrane region" description="Helical" evidence="2">
    <location>
        <begin position="213"/>
        <end position="236"/>
    </location>
</feature>
<organism evidence="3 4">
    <name type="scientific">Lichenibacterium minor</name>
    <dbReference type="NCBI Taxonomy" id="2316528"/>
    <lineage>
        <taxon>Bacteria</taxon>
        <taxon>Pseudomonadati</taxon>
        <taxon>Pseudomonadota</taxon>
        <taxon>Alphaproteobacteria</taxon>
        <taxon>Hyphomicrobiales</taxon>
        <taxon>Lichenihabitantaceae</taxon>
        <taxon>Lichenibacterium</taxon>
    </lineage>
</organism>
<gene>
    <name evidence="3" type="ORF">D3273_18095</name>
</gene>
<feature type="region of interest" description="Disordered" evidence="1">
    <location>
        <begin position="1"/>
        <end position="29"/>
    </location>
</feature>
<keyword evidence="2" id="KW-1133">Transmembrane helix</keyword>
<feature type="compositionally biased region" description="Low complexity" evidence="1">
    <location>
        <begin position="1"/>
        <end position="10"/>
    </location>
</feature>
<evidence type="ECO:0000313" key="3">
    <source>
        <dbReference type="EMBL" id="RYC30596.1"/>
    </source>
</evidence>
<dbReference type="OrthoDB" id="193051at2"/>
<evidence type="ECO:0000256" key="1">
    <source>
        <dbReference type="SAM" id="MobiDB-lite"/>
    </source>
</evidence>
<evidence type="ECO:0000313" key="4">
    <source>
        <dbReference type="Proteomes" id="UP000290759"/>
    </source>
</evidence>